<dbReference type="FunFam" id="2.10.25.10:FF:000294">
    <property type="entry name" value="Delta-like protein"/>
    <property type="match status" value="1"/>
</dbReference>
<feature type="disulfide bond" evidence="11">
    <location>
        <begin position="799"/>
        <end position="808"/>
    </location>
</feature>
<feature type="disulfide bond" evidence="11">
    <location>
        <begin position="441"/>
        <end position="450"/>
    </location>
</feature>
<dbReference type="SMART" id="SM00215">
    <property type="entry name" value="VWC_out"/>
    <property type="match status" value="1"/>
</dbReference>
<dbReference type="InterPro" id="IPR056986">
    <property type="entry name" value="JAG1_1/2_dom"/>
</dbReference>
<feature type="transmembrane region" description="Helical" evidence="14">
    <location>
        <begin position="1170"/>
        <end position="1194"/>
    </location>
</feature>
<evidence type="ECO:0000256" key="10">
    <source>
        <dbReference type="ARBA" id="ARBA00023180"/>
    </source>
</evidence>
<dbReference type="PROSITE" id="PS01187">
    <property type="entry name" value="EGF_CA"/>
    <property type="match status" value="3"/>
</dbReference>
<feature type="disulfide bond" evidence="11">
    <location>
        <begin position="611"/>
        <end position="628"/>
    </location>
</feature>
<evidence type="ECO:0000256" key="15">
    <source>
        <dbReference type="SAM" id="SignalP"/>
    </source>
</evidence>
<gene>
    <name evidence="18" type="ORF">EmuJ_000744300</name>
</gene>
<dbReference type="InterPro" id="IPR000152">
    <property type="entry name" value="EGF-type_Asp/Asn_hydroxyl_site"/>
</dbReference>
<dbReference type="SMART" id="SM00181">
    <property type="entry name" value="EGF"/>
    <property type="match status" value="16"/>
</dbReference>
<feature type="signal peptide" evidence="15">
    <location>
        <begin position="1"/>
        <end position="25"/>
    </location>
</feature>
<dbReference type="SMART" id="SM00051">
    <property type="entry name" value="DSL"/>
    <property type="match status" value="1"/>
</dbReference>
<feature type="domain" description="EGF-like" evidence="16">
    <location>
        <begin position="291"/>
        <end position="331"/>
    </location>
</feature>
<dbReference type="Gene3D" id="2.10.25.10">
    <property type="entry name" value="Laminin"/>
    <property type="match status" value="15"/>
</dbReference>
<keyword evidence="4 13" id="KW-0812">Transmembrane</keyword>
<feature type="domain" description="EGF-like" evidence="16">
    <location>
        <begin position="849"/>
        <end position="885"/>
    </location>
</feature>
<evidence type="ECO:0000256" key="1">
    <source>
        <dbReference type="ARBA" id="ARBA00004479"/>
    </source>
</evidence>
<feature type="domain" description="EGF-like" evidence="16">
    <location>
        <begin position="453"/>
        <end position="488"/>
    </location>
</feature>
<keyword evidence="19" id="KW-1185">Reference proteome</keyword>
<feature type="disulfide bond" evidence="11">
    <location>
        <begin position="247"/>
        <end position="256"/>
    </location>
</feature>
<evidence type="ECO:0000256" key="11">
    <source>
        <dbReference type="PROSITE-ProRule" id="PRU00076"/>
    </source>
</evidence>
<feature type="domain" description="EGF-like" evidence="16">
    <location>
        <begin position="600"/>
        <end position="640"/>
    </location>
</feature>
<keyword evidence="7 13" id="KW-1133">Transmembrane helix</keyword>
<dbReference type="InterPro" id="IPR001881">
    <property type="entry name" value="EGF-like_Ca-bd_dom"/>
</dbReference>
<keyword evidence="6 13" id="KW-0677">Repeat</keyword>
<feature type="domain" description="EGF-like" evidence="16">
    <location>
        <begin position="642"/>
        <end position="681"/>
    </location>
</feature>
<feature type="domain" description="EGF-like" evidence="16">
    <location>
        <begin position="727"/>
        <end position="767"/>
    </location>
</feature>
<dbReference type="STRING" id="6211.A0A068YCE3"/>
<dbReference type="GO" id="GO:0003008">
    <property type="term" value="P:system process"/>
    <property type="evidence" value="ECO:0007669"/>
    <property type="project" value="UniProtKB-ARBA"/>
</dbReference>
<protein>
    <recommendedName>
        <fullName evidence="13">Delta-like protein</fullName>
    </recommendedName>
</protein>
<feature type="disulfide bond" evidence="11">
    <location>
        <begin position="630"/>
        <end position="639"/>
    </location>
</feature>
<dbReference type="AlphaFoldDB" id="A0A068YCE3"/>
<dbReference type="FunFam" id="2.10.25.10:FF:000472">
    <property type="entry name" value="Uncharacterized protein, isoform A"/>
    <property type="match status" value="1"/>
</dbReference>
<comment type="function">
    <text evidence="13">Putative Notch ligand involved in the mediation of Notch signaling.</text>
</comment>
<evidence type="ECO:0000256" key="13">
    <source>
        <dbReference type="RuleBase" id="RU280815"/>
    </source>
</evidence>
<evidence type="ECO:0000256" key="9">
    <source>
        <dbReference type="ARBA" id="ARBA00023157"/>
    </source>
</evidence>
<evidence type="ECO:0000256" key="8">
    <source>
        <dbReference type="ARBA" id="ARBA00023136"/>
    </source>
</evidence>
<evidence type="ECO:0000256" key="12">
    <source>
        <dbReference type="PROSITE-ProRule" id="PRU00377"/>
    </source>
</evidence>
<keyword evidence="5 13" id="KW-0732">Signal</keyword>
<dbReference type="PROSITE" id="PS00010">
    <property type="entry name" value="ASX_HYDROXYL"/>
    <property type="match status" value="3"/>
</dbReference>
<dbReference type="InterPro" id="IPR001007">
    <property type="entry name" value="VWF_dom"/>
</dbReference>
<dbReference type="Gene3D" id="2.60.40.3510">
    <property type="match status" value="1"/>
</dbReference>
<dbReference type="Pfam" id="PF00008">
    <property type="entry name" value="EGF"/>
    <property type="match status" value="5"/>
</dbReference>
<organism evidence="18 19">
    <name type="scientific">Echinococcus multilocularis</name>
    <name type="common">Fox tapeworm</name>
    <dbReference type="NCBI Taxonomy" id="6211"/>
    <lineage>
        <taxon>Eukaryota</taxon>
        <taxon>Metazoa</taxon>
        <taxon>Spiralia</taxon>
        <taxon>Lophotrochozoa</taxon>
        <taxon>Platyhelminthes</taxon>
        <taxon>Cestoda</taxon>
        <taxon>Eucestoda</taxon>
        <taxon>Cyclophyllidea</taxon>
        <taxon>Taeniidae</taxon>
        <taxon>Echinococcus</taxon>
    </lineage>
</organism>
<evidence type="ECO:0000313" key="19">
    <source>
        <dbReference type="Proteomes" id="UP000017246"/>
    </source>
</evidence>
<keyword evidence="8 13" id="KW-0472">Membrane</keyword>
<dbReference type="PROSITE" id="PS00022">
    <property type="entry name" value="EGF_1"/>
    <property type="match status" value="16"/>
</dbReference>
<dbReference type="PROSITE" id="PS51051">
    <property type="entry name" value="DSL"/>
    <property type="match status" value="1"/>
</dbReference>
<feature type="disulfide bond" evidence="12">
    <location>
        <begin position="214"/>
        <end position="223"/>
    </location>
</feature>
<dbReference type="GO" id="GO:0016020">
    <property type="term" value="C:membrane"/>
    <property type="evidence" value="ECO:0007669"/>
    <property type="project" value="UniProtKB-SubCell"/>
</dbReference>
<feature type="disulfide bond" evidence="11">
    <location>
        <begin position="478"/>
        <end position="487"/>
    </location>
</feature>
<feature type="disulfide bond" evidence="11">
    <location>
        <begin position="398"/>
        <end position="407"/>
    </location>
</feature>
<feature type="domain" description="EGF-like" evidence="16">
    <location>
        <begin position="333"/>
        <end position="369"/>
    </location>
</feature>
<sequence>MNRPAFCYCLLTLIFILATLWIIKASVPVARLEVAIYQFENNLNYRFRSDCCLSPSEGCDSQCDLVFRLCFRPFDVEEREEQEDKVESICEVGSTNASRKDMVKKSGKESYLRKSLNILDRWPTLYTMILEVFDAKQDGVSTSTYLVDRTLHRNILLPTTPPQWQSIVVESTSSTYRLSMRLACTPHHFGLKCAVECQPKAGRFTCDRHGNRICEKGWSGENCDRPMCRKGCHPTHGICKSPGECICVNGWKGELCDECITYPGCQHGTCDNAPFTCHCLPNWGGAFCDQDLDYCGRHKPCLNGGICKNTNITSQPFHCICPRGYIGDTCEKKLKPCELNPCKRGHCRGNSDGGFDCVCEPGWRGELCDQNIDFCEQNLCMNGGRCQDLDGLGFRCDCPRGFQGSVCQLRSPCIDSQCVHAHKCTQLATASHGGIKHDCLCLPGWTGELCDQNIDDCVDKCLNGGTCHDLIGDYYCTCPEGFSGRNCKVNRKCASNPCKNEGVCVEIEGGFQCVCPEGVTGTLCEFARRGCDPNPCENHAPCYNLSPYDYYCKCNEGFYGRRCEHRRPYCGPEGCSSLLDPCADTKSSLQVPLLPAVTFNAQSSAIPTESCGEHGICLHDPVTSQYSCVCENGYTGRFCQQLKDNCAEMGHLCRNGATCVNGEADAFYCLCTEGFTGTFCEGELQPCDSEPCRNGAYCQQIEVTGDVSFQCRCTPGWSGRWCHLPMPRSPCQVSQPCHNGGVCLDDALSPHGFFCQCPAGWTGLFCQTRSLEYQACENGNFCKNGGTCINVGEGIYCLCPPGFAGGRCEEDINECRNNPCHNGGECRDLVNGFECICAEGFMGVDCRHNIDECVDHPCAYGARCIDRIGTYECICPEGRSGRHCEEVIAQIAPKPPSCRFNHRIYDHGDKWASHCATCECVEGNIVCKREFCGYWTCLTASRENDPFACKEGEECHLLSTAPSPPLCLTPPCYARARCVNASVAEVSVVSSTPPGLPPALPGCRPASVRLTNQCARLAVVVSRSRLPYGVTVEDFCNAVRALPAVEQTRAATNEGGLLGMSCGLAGRQLDYPSDLAYIEVTLSSTDERIRKAEDGREFVFVQRFAHSIATAIRENASKNITTQFHHLPSFALMVGAESQDHYWHTILHGVAEINVETVLVKDDEIPHNPLLVPLACCLVVAVGALCTCIICVCAQRKHQELIEKYAASTTTKQPPTTSVTVVSTAPGATLAPQAATTHYYQTTVVFPTPGQQQQQQQQQQRSGR</sequence>
<evidence type="ECO:0000256" key="5">
    <source>
        <dbReference type="ARBA" id="ARBA00022729"/>
    </source>
</evidence>
<evidence type="ECO:0000256" key="2">
    <source>
        <dbReference type="ARBA" id="ARBA00022473"/>
    </source>
</evidence>
<feature type="disulfide bond" evidence="11">
    <location>
        <begin position="457"/>
        <end position="467"/>
    </location>
</feature>
<evidence type="ECO:0000256" key="14">
    <source>
        <dbReference type="SAM" id="Phobius"/>
    </source>
</evidence>
<dbReference type="InterPro" id="IPR018097">
    <property type="entry name" value="EGF_Ca-bd_CS"/>
</dbReference>
<evidence type="ECO:0000256" key="7">
    <source>
        <dbReference type="ARBA" id="ARBA00022989"/>
    </source>
</evidence>
<proteinExistence type="predicted"/>
<feature type="disulfide bond" evidence="11">
    <location>
        <begin position="321"/>
        <end position="330"/>
    </location>
</feature>
<dbReference type="OMA" id="CHPVHGH"/>
<dbReference type="EMBL" id="LN902841">
    <property type="protein sequence ID" value="CDS39893.1"/>
    <property type="molecule type" value="Genomic_DNA"/>
</dbReference>
<accession>A0A068YCE3</accession>
<keyword evidence="2 13" id="KW-0217">Developmental protein</keyword>
<dbReference type="SUPFAM" id="SSF57196">
    <property type="entry name" value="EGF/Laminin"/>
    <property type="match status" value="14"/>
</dbReference>
<name>A0A068YCE3_ECHMU</name>
<dbReference type="Pfam" id="PF23575">
    <property type="entry name" value="JAG1"/>
    <property type="match status" value="1"/>
</dbReference>
<feature type="disulfide bond" evidence="11">
    <location>
        <begin position="713"/>
        <end position="722"/>
    </location>
</feature>
<keyword evidence="10" id="KW-0325">Glycoprotein</keyword>
<feature type="disulfide bond" evidence="11">
    <location>
        <begin position="359"/>
        <end position="368"/>
    </location>
</feature>
<feature type="disulfide bond" evidence="11">
    <location>
        <begin position="837"/>
        <end position="846"/>
    </location>
</feature>
<evidence type="ECO:0000259" key="17">
    <source>
        <dbReference type="PROSITE" id="PS51051"/>
    </source>
</evidence>
<feature type="domain" description="DSL" evidence="17">
    <location>
        <begin position="182"/>
        <end position="223"/>
    </location>
</feature>
<dbReference type="GO" id="GO:0005509">
    <property type="term" value="F:calcium ion binding"/>
    <property type="evidence" value="ECO:0007669"/>
    <property type="project" value="InterPro"/>
</dbReference>
<reference evidence="18" key="1">
    <citation type="journal article" date="2013" name="Nature">
        <title>The genomes of four tapeworm species reveal adaptations to parasitism.</title>
        <authorList>
            <person name="Tsai I.J."/>
            <person name="Zarowiecki M."/>
            <person name="Holroyd N."/>
            <person name="Garciarrubio A."/>
            <person name="Sanchez-Flores A."/>
            <person name="Brooks K.L."/>
            <person name="Tracey A."/>
            <person name="Bobes R.J."/>
            <person name="Fragoso G."/>
            <person name="Sciutto E."/>
            <person name="Aslett M."/>
            <person name="Beasley H."/>
            <person name="Bennett H.M."/>
            <person name="Cai J."/>
            <person name="Camicia F."/>
            <person name="Clark R."/>
            <person name="Cucher M."/>
            <person name="De Silva N."/>
            <person name="Day T.A."/>
            <person name="Deplazes P."/>
            <person name="Estrada K."/>
            <person name="Fernandez C."/>
            <person name="Holland P.W."/>
            <person name="Hou J."/>
            <person name="Hu S."/>
            <person name="Huckvale T."/>
            <person name="Hung S.S."/>
            <person name="Kamenetzky L."/>
            <person name="Keane J.A."/>
            <person name="Kiss F."/>
            <person name="Koziol U."/>
            <person name="Lambert O."/>
            <person name="Liu K."/>
            <person name="Luo X."/>
            <person name="Luo Y."/>
            <person name="Macchiaroli N."/>
            <person name="Nichol S."/>
            <person name="Paps J."/>
            <person name="Parkinson J."/>
            <person name="Pouchkina-Stantcheva N."/>
            <person name="Riddiford N."/>
            <person name="Rosenzvit M."/>
            <person name="Salinas G."/>
            <person name="Wasmuth J.D."/>
            <person name="Zamanian M."/>
            <person name="Zheng Y."/>
            <person name="Cai X."/>
            <person name="Soberon X."/>
            <person name="Olson P.D."/>
            <person name="Laclette J.P."/>
            <person name="Brehm K."/>
            <person name="Berriman M."/>
            <person name="Garciarrubio A."/>
            <person name="Bobes R.J."/>
            <person name="Fragoso G."/>
            <person name="Sanchez-Flores A."/>
            <person name="Estrada K."/>
            <person name="Cevallos M.A."/>
            <person name="Morett E."/>
            <person name="Gonzalez V."/>
            <person name="Portillo T."/>
            <person name="Ochoa-Leyva A."/>
            <person name="Jose M.V."/>
            <person name="Sciutto E."/>
            <person name="Landa A."/>
            <person name="Jimenez L."/>
            <person name="Valdes V."/>
            <person name="Carrero J.C."/>
            <person name="Larralde C."/>
            <person name="Morales-Montor J."/>
            <person name="Limon-Lason J."/>
            <person name="Soberon X."/>
            <person name="Laclette J.P."/>
        </authorList>
    </citation>
    <scope>NUCLEOTIDE SEQUENCE [LARGE SCALE GENOMIC DNA]</scope>
</reference>
<dbReference type="PANTHER" id="PTHR12916:SF4">
    <property type="entry name" value="UNINFLATABLE, ISOFORM C"/>
    <property type="match status" value="1"/>
</dbReference>
<feature type="disulfide bond" evidence="11">
    <location>
        <begin position="671"/>
        <end position="680"/>
    </location>
</feature>
<feature type="domain" description="EGF-like" evidence="16">
    <location>
        <begin position="772"/>
        <end position="809"/>
    </location>
</feature>
<dbReference type="eggNOG" id="KOG1217">
    <property type="taxonomic scope" value="Eukaryota"/>
</dbReference>
<evidence type="ECO:0000256" key="3">
    <source>
        <dbReference type="ARBA" id="ARBA00022536"/>
    </source>
</evidence>
<dbReference type="PROSITE" id="PS01186">
    <property type="entry name" value="EGF_2"/>
    <property type="match status" value="12"/>
</dbReference>
<evidence type="ECO:0000256" key="6">
    <source>
        <dbReference type="ARBA" id="ARBA00022737"/>
    </source>
</evidence>
<dbReference type="Gene3D" id="2.10.25.140">
    <property type="match status" value="1"/>
</dbReference>
<feature type="domain" description="EGF-like" evidence="16">
    <location>
        <begin position="224"/>
        <end position="257"/>
    </location>
</feature>
<evidence type="ECO:0000256" key="4">
    <source>
        <dbReference type="ARBA" id="ARBA00022692"/>
    </source>
</evidence>
<dbReference type="Proteomes" id="UP000017246">
    <property type="component" value="Unassembled WGS sequence"/>
</dbReference>
<keyword evidence="9 11" id="KW-1015">Disulfide bond</keyword>
<dbReference type="PROSITE" id="PS50026">
    <property type="entry name" value="EGF_3"/>
    <property type="match status" value="15"/>
</dbReference>
<feature type="disulfide bond" evidence="11">
    <location>
        <begin position="757"/>
        <end position="766"/>
    </location>
</feature>
<feature type="domain" description="EGF-like" evidence="16">
    <location>
        <begin position="683"/>
        <end position="723"/>
    </location>
</feature>
<feature type="disulfide bond" evidence="11">
    <location>
        <begin position="337"/>
        <end position="347"/>
    </location>
</feature>
<feature type="domain" description="EGF-like" evidence="16">
    <location>
        <begin position="409"/>
        <end position="451"/>
    </location>
</feature>
<feature type="domain" description="EGF-like" evidence="16">
    <location>
        <begin position="371"/>
        <end position="408"/>
    </location>
</feature>
<keyword evidence="3 11" id="KW-0245">EGF-like domain</keyword>
<dbReference type="PANTHER" id="PTHR12916">
    <property type="entry name" value="CYTOCHROME C OXIDASE POLYPEPTIDE VIC-2"/>
    <property type="match status" value="1"/>
</dbReference>
<comment type="caution">
    <text evidence="11">Lacks conserved residue(s) required for the propagation of feature annotation.</text>
</comment>
<feature type="domain" description="EGF-like" evidence="16">
    <location>
        <begin position="489"/>
        <end position="525"/>
    </location>
</feature>
<dbReference type="GO" id="GO:0048018">
    <property type="term" value="F:receptor ligand activity"/>
    <property type="evidence" value="ECO:0007669"/>
    <property type="project" value="UniProtKB-ARBA"/>
</dbReference>
<evidence type="ECO:0000313" key="18">
    <source>
        <dbReference type="EMBL" id="CDS39893.1"/>
    </source>
</evidence>
<reference evidence="18" key="2">
    <citation type="submission" date="2015-11" db="EMBL/GenBank/DDBJ databases">
        <authorList>
            <person name="Zhang Y."/>
            <person name="Guo Z."/>
        </authorList>
    </citation>
    <scope>NUCLEOTIDE SEQUENCE</scope>
</reference>
<feature type="disulfide bond" evidence="12">
    <location>
        <begin position="184"/>
        <end position="193"/>
    </location>
</feature>
<dbReference type="InterPro" id="IPR000742">
    <property type="entry name" value="EGF"/>
</dbReference>
<dbReference type="Pfam" id="PF25024">
    <property type="entry name" value="EGF_TEN"/>
    <property type="match status" value="1"/>
</dbReference>
<evidence type="ECO:0000259" key="16">
    <source>
        <dbReference type="PROSITE" id="PS50026"/>
    </source>
</evidence>
<dbReference type="FunFam" id="2.10.25.10:FF:000004">
    <property type="entry name" value="Neurogenic locus notch 1"/>
    <property type="match status" value="1"/>
</dbReference>
<comment type="subcellular location">
    <subcellularLocation>
        <location evidence="1 13">Membrane</location>
        <topology evidence="1 13">Single-pass type I membrane protein</topology>
    </subcellularLocation>
</comment>
<dbReference type="Pfam" id="PF01414">
    <property type="entry name" value="DSL"/>
    <property type="match status" value="1"/>
</dbReference>
<feature type="chain" id="PRO_5009741679" description="Delta-like protein" evidence="15">
    <location>
        <begin position="26"/>
        <end position="1264"/>
    </location>
</feature>
<feature type="domain" description="EGF-like" evidence="16">
    <location>
        <begin position="811"/>
        <end position="847"/>
    </location>
</feature>
<dbReference type="FunFam" id="2.10.25.10:FF:000122">
    <property type="entry name" value="Protein crumbs homolog 2"/>
    <property type="match status" value="1"/>
</dbReference>
<dbReference type="OrthoDB" id="283575at2759"/>
<dbReference type="CDD" id="cd00054">
    <property type="entry name" value="EGF_CA"/>
    <property type="match status" value="9"/>
</dbReference>
<feature type="disulfide bond" evidence="11">
    <location>
        <begin position="554"/>
        <end position="563"/>
    </location>
</feature>
<feature type="disulfide bond" evidence="11">
    <location>
        <begin position="515"/>
        <end position="524"/>
    </location>
</feature>
<dbReference type="SMART" id="SM00179">
    <property type="entry name" value="EGF_CA"/>
    <property type="match status" value="13"/>
</dbReference>
<dbReference type="FunFam" id="2.10.25.10:FF:000117">
    <property type="entry name" value="Delta-like protein"/>
    <property type="match status" value="1"/>
</dbReference>
<dbReference type="FunFam" id="2.10.25.10:FF:000018">
    <property type="entry name" value="Delta-like 1"/>
    <property type="match status" value="1"/>
</dbReference>
<dbReference type="GO" id="GO:0051240">
    <property type="term" value="P:positive regulation of multicellular organismal process"/>
    <property type="evidence" value="ECO:0007669"/>
    <property type="project" value="UniProtKB-ARBA"/>
</dbReference>
<feature type="domain" description="EGF-like" evidence="16">
    <location>
        <begin position="527"/>
        <end position="564"/>
    </location>
</feature>
<dbReference type="Pfam" id="PF21700">
    <property type="entry name" value="EGF_DL_JAG"/>
    <property type="match status" value="1"/>
</dbReference>
<feature type="disulfide bond" evidence="11">
    <location>
        <begin position="875"/>
        <end position="884"/>
    </location>
</feature>
<dbReference type="InterPro" id="IPR001774">
    <property type="entry name" value="DSL"/>
</dbReference>